<reference evidence="7 9" key="3">
    <citation type="submission" date="2020-03" db="EMBL/GenBank/DDBJ databases">
        <title>Bacillus aquiflavi sp. nov., isolated from yellow water of strong flavor Chinese baijiu in Yibin region of China.</title>
        <authorList>
            <person name="Xie J."/>
        </authorList>
    </citation>
    <scope>NUCLEOTIDE SEQUENCE [LARGE SCALE GENOMIC DNA]</scope>
    <source>
        <strain evidence="7 9">Gsoil 114</strain>
    </source>
</reference>
<dbReference type="RefSeq" id="WP_035354661.1">
    <property type="nucleotide sequence ID" value="NZ_JAAIWK010000045.1"/>
</dbReference>
<dbReference type="GO" id="GO:0016020">
    <property type="term" value="C:membrane"/>
    <property type="evidence" value="ECO:0007669"/>
    <property type="project" value="UniProtKB-SubCell"/>
</dbReference>
<evidence type="ECO:0000313" key="7">
    <source>
        <dbReference type="EMBL" id="NEY21700.1"/>
    </source>
</evidence>
<dbReference type="PANTHER" id="PTHR39157:SF1">
    <property type="entry name" value="DOXX FAMILY PROTEIN"/>
    <property type="match status" value="1"/>
</dbReference>
<dbReference type="STRING" id="363870.NG54_09845"/>
<feature type="transmembrane region" description="Helical" evidence="5">
    <location>
        <begin position="88"/>
        <end position="114"/>
    </location>
</feature>
<evidence type="ECO:0000256" key="5">
    <source>
        <dbReference type="SAM" id="Phobius"/>
    </source>
</evidence>
<keyword evidence="4 5" id="KW-0472">Membrane</keyword>
<reference evidence="7 9" key="2">
    <citation type="submission" date="2020-02" db="EMBL/GenBank/DDBJ databases">
        <authorList>
            <person name="Feng H."/>
        </authorList>
    </citation>
    <scope>NUCLEOTIDE SEQUENCE [LARGE SCALE GENOMIC DNA]</scope>
    <source>
        <strain evidence="7 9">Gsoil 114</strain>
    </source>
</reference>
<dbReference type="AlphaFoldDB" id="A0A0A6VAS9"/>
<evidence type="ECO:0000313" key="8">
    <source>
        <dbReference type="Proteomes" id="UP000030588"/>
    </source>
</evidence>
<evidence type="ECO:0000256" key="4">
    <source>
        <dbReference type="ARBA" id="ARBA00023136"/>
    </source>
</evidence>
<dbReference type="Proteomes" id="UP000476934">
    <property type="component" value="Unassembled WGS sequence"/>
</dbReference>
<evidence type="ECO:0000256" key="3">
    <source>
        <dbReference type="ARBA" id="ARBA00022989"/>
    </source>
</evidence>
<comment type="caution">
    <text evidence="6">The sequence shown here is derived from an EMBL/GenBank/DDBJ whole genome shotgun (WGS) entry which is preliminary data.</text>
</comment>
<feature type="transmembrane region" description="Helical" evidence="5">
    <location>
        <begin position="126"/>
        <end position="145"/>
    </location>
</feature>
<evidence type="ECO:0000313" key="9">
    <source>
        <dbReference type="Proteomes" id="UP000476934"/>
    </source>
</evidence>
<dbReference type="EMBL" id="JRUN01000026">
    <property type="protein sequence ID" value="KHD85315.1"/>
    <property type="molecule type" value="Genomic_DNA"/>
</dbReference>
<comment type="subcellular location">
    <subcellularLocation>
        <location evidence="1">Membrane</location>
        <topology evidence="1">Multi-pass membrane protein</topology>
    </subcellularLocation>
</comment>
<dbReference type="InterPro" id="IPR032808">
    <property type="entry name" value="DoxX"/>
</dbReference>
<gene>
    <name evidence="7" type="ORF">G4D61_17440</name>
    <name evidence="6" type="ORF">NG54_09845</name>
</gene>
<keyword evidence="9" id="KW-1185">Reference proteome</keyword>
<name>A0A0A6VAS9_9BACI</name>
<dbReference type="OrthoDB" id="26941at2"/>
<dbReference type="EMBL" id="JAAIWK010000045">
    <property type="protein sequence ID" value="NEY21700.1"/>
    <property type="molecule type" value="Genomic_DNA"/>
</dbReference>
<feature type="transmembrane region" description="Helical" evidence="5">
    <location>
        <begin position="12"/>
        <end position="30"/>
    </location>
</feature>
<evidence type="ECO:0000256" key="1">
    <source>
        <dbReference type="ARBA" id="ARBA00004141"/>
    </source>
</evidence>
<reference evidence="6 8" key="1">
    <citation type="submission" date="2014-10" db="EMBL/GenBank/DDBJ databases">
        <title>Draft genome of phytase producing Bacillus ginsengihumi strain M2.11.</title>
        <authorList>
            <person name="Toymentseva A."/>
            <person name="Boulygina E.A."/>
            <person name="Kazakov S.V."/>
            <person name="Kayumov I."/>
            <person name="Suleimanova A.D."/>
            <person name="Mardanova A.M."/>
            <person name="Maria S.N."/>
            <person name="Sergey M.Y."/>
            <person name="Sharipova M.R."/>
        </authorList>
    </citation>
    <scope>NUCLEOTIDE SEQUENCE [LARGE SCALE GENOMIC DNA]</scope>
    <source>
        <strain evidence="6 8">M2.11</strain>
    </source>
</reference>
<evidence type="ECO:0000256" key="2">
    <source>
        <dbReference type="ARBA" id="ARBA00022692"/>
    </source>
</evidence>
<organism evidence="6 8">
    <name type="scientific">Heyndrickxia ginsengihumi</name>
    <dbReference type="NCBI Taxonomy" id="363870"/>
    <lineage>
        <taxon>Bacteria</taxon>
        <taxon>Bacillati</taxon>
        <taxon>Bacillota</taxon>
        <taxon>Bacilli</taxon>
        <taxon>Bacillales</taxon>
        <taxon>Bacillaceae</taxon>
        <taxon>Heyndrickxia</taxon>
    </lineage>
</organism>
<accession>A0A0A6VAS9</accession>
<dbReference type="PANTHER" id="PTHR39157">
    <property type="entry name" value="INTEGRAL MEMBRANE PROTEIN-RELATED"/>
    <property type="match status" value="1"/>
</dbReference>
<dbReference type="Pfam" id="PF07681">
    <property type="entry name" value="DoxX"/>
    <property type="match status" value="1"/>
</dbReference>
<dbReference type="Proteomes" id="UP000030588">
    <property type="component" value="Unassembled WGS sequence"/>
</dbReference>
<proteinExistence type="predicted"/>
<keyword evidence="2 5" id="KW-0812">Transmembrane</keyword>
<evidence type="ECO:0000313" key="6">
    <source>
        <dbReference type="EMBL" id="KHD85315.1"/>
    </source>
</evidence>
<sequence length="169" mass="19133">MVIQFFRQNKYISILLVILRVYVGYTWMMAGLEKLEAKHFSAYSFLHSALVQASGEHPAVQQWWAEIVKHAIIPNIALFNMLVPWGELFVGIGILVGCFTKTAVFFAMVMNFSYMFSGSVSTNPQLILLSMFILVSAANAGRYGIDGFVLPYFKEKLFMNKTREKKVAA</sequence>
<keyword evidence="3 5" id="KW-1133">Transmembrane helix</keyword>
<protein>
    <submittedName>
        <fullName evidence="7">DoxX family protein</fullName>
    </submittedName>
</protein>